<sequence>MCHLLLLWLFLASTACLSQPTREDIGSSKQYRQCKVTTMALHTELPAHLEEVDVIITGGGTSGNVLASRLSDAYPDLSILVIEGGPDNANNPNVTIPSLFRFNLGPDSTTSTAVVGHPEGQLAGRTVPVRSGAVLGGGSSVNALAYARGQASDFDAWNTKGWSADELLPFMKKLETFYGEDDLDTHGHSGPIEVSFGKHVNEPLMDDFVTAVNETGYNKVSDVHNLKAIDAVARNFRYASPKDGKRQDTAHKYLHPRLHDNKHPNLNVLVGAQVNKILFGDGPAKEATGIEYRLNPKFQTANESDSSGVYSIKARKLVVVSAGVFGSPLILERSGLGDKKVLDAAGIKVTRELPGVGHEYHDHQAMSFVYKSKVAPVDTADSLFTGLRNLTDLIQNDDPILSWTGIDAMAKIRPNTTTLAEFRDQYRATWEREFSNLPTKPLFLLALINGLLADVDLLSPKAAYFTIAPFLVHPKSRGHVHITGPGIDDPVDFRTGFVSDSDDFDVLSHVWAYKRQREAARRMKFYDGEVASKHPPFPEGSGASLAKPPGEGLTYSAADDELIKTFVRERVGTISHGLGTCRMAPEQEMGVVDASLNVYGTERLKVADMSIAPGNVSGNTMNTAVLIGEKAADIIIKELSS</sequence>
<keyword evidence="2" id="KW-0274">FAD</keyword>
<evidence type="ECO:0000259" key="5">
    <source>
        <dbReference type="Pfam" id="PF05199"/>
    </source>
</evidence>
<evidence type="ECO:0000259" key="4">
    <source>
        <dbReference type="Pfam" id="PF00732"/>
    </source>
</evidence>
<evidence type="ECO:0000313" key="6">
    <source>
        <dbReference type="EMBL" id="KAF2968044.1"/>
    </source>
</evidence>
<dbReference type="InterPro" id="IPR007867">
    <property type="entry name" value="GMC_OxRtase_C"/>
</dbReference>
<proteinExistence type="inferred from homology"/>
<protein>
    <recommendedName>
        <fullName evidence="8">Glucose-methanol-choline oxidoreductase N-terminal domain-containing protein</fullName>
    </recommendedName>
</protein>
<gene>
    <name evidence="6" type="ORF">GQX73_g5472</name>
</gene>
<dbReference type="Gene3D" id="3.30.560.10">
    <property type="entry name" value="Glucose Oxidase, domain 3"/>
    <property type="match status" value="1"/>
</dbReference>
<dbReference type="PANTHER" id="PTHR11552:SF78">
    <property type="entry name" value="GLUCOSE-METHANOL-CHOLINE OXIDOREDUCTASE N-TERMINAL DOMAIN-CONTAINING PROTEIN"/>
    <property type="match status" value="1"/>
</dbReference>
<dbReference type="Pfam" id="PF00732">
    <property type="entry name" value="GMC_oxred_N"/>
    <property type="match status" value="1"/>
</dbReference>
<accession>A0A7C8IU33</accession>
<feature type="binding site" evidence="2">
    <location>
        <position position="134"/>
    </location>
    <ligand>
        <name>FAD</name>
        <dbReference type="ChEBI" id="CHEBI:57692"/>
    </ligand>
</feature>
<dbReference type="InterPro" id="IPR036188">
    <property type="entry name" value="FAD/NAD-bd_sf"/>
</dbReference>
<organism evidence="6 7">
    <name type="scientific">Xylaria multiplex</name>
    <dbReference type="NCBI Taxonomy" id="323545"/>
    <lineage>
        <taxon>Eukaryota</taxon>
        <taxon>Fungi</taxon>
        <taxon>Dikarya</taxon>
        <taxon>Ascomycota</taxon>
        <taxon>Pezizomycotina</taxon>
        <taxon>Sordariomycetes</taxon>
        <taxon>Xylariomycetidae</taxon>
        <taxon>Xylariales</taxon>
        <taxon>Xylariaceae</taxon>
        <taxon>Xylaria</taxon>
    </lineage>
</organism>
<dbReference type="PIRSF" id="PIRSF000137">
    <property type="entry name" value="Alcohol_oxidase"/>
    <property type="match status" value="1"/>
</dbReference>
<comment type="similarity">
    <text evidence="1">Belongs to the GMC oxidoreductase family.</text>
</comment>
<dbReference type="InterPro" id="IPR000172">
    <property type="entry name" value="GMC_OxRdtase_N"/>
</dbReference>
<evidence type="ECO:0000256" key="1">
    <source>
        <dbReference type="ARBA" id="ARBA00010790"/>
    </source>
</evidence>
<keyword evidence="2" id="KW-0285">Flavoprotein</keyword>
<feature type="binding site" evidence="2">
    <location>
        <begin position="61"/>
        <end position="62"/>
    </location>
    <ligand>
        <name>FAD</name>
        <dbReference type="ChEBI" id="CHEBI:57692"/>
    </ligand>
</feature>
<dbReference type="Gene3D" id="3.50.50.60">
    <property type="entry name" value="FAD/NAD(P)-binding domain"/>
    <property type="match status" value="1"/>
</dbReference>
<dbReference type="OrthoDB" id="269227at2759"/>
<feature type="domain" description="Glucose-methanol-choline oxidoreductase N-terminal" evidence="4">
    <location>
        <begin position="53"/>
        <end position="364"/>
    </location>
</feature>
<dbReference type="Pfam" id="PF05199">
    <property type="entry name" value="GMC_oxred_C"/>
    <property type="match status" value="1"/>
</dbReference>
<dbReference type="InterPro" id="IPR012132">
    <property type="entry name" value="GMC_OxRdtase"/>
</dbReference>
<feature type="signal peptide" evidence="3">
    <location>
        <begin position="1"/>
        <end position="18"/>
    </location>
</feature>
<name>A0A7C8IU33_9PEZI</name>
<dbReference type="GO" id="GO:0050660">
    <property type="term" value="F:flavin adenine dinucleotide binding"/>
    <property type="evidence" value="ECO:0007669"/>
    <property type="project" value="InterPro"/>
</dbReference>
<keyword evidence="3" id="KW-0732">Signal</keyword>
<feature type="chain" id="PRO_5028903770" description="Glucose-methanol-choline oxidoreductase N-terminal domain-containing protein" evidence="3">
    <location>
        <begin position="19"/>
        <end position="641"/>
    </location>
</feature>
<evidence type="ECO:0008006" key="8">
    <source>
        <dbReference type="Google" id="ProtNLM"/>
    </source>
</evidence>
<dbReference type="InParanoid" id="A0A7C8IU33"/>
<comment type="caution">
    <text evidence="6">The sequence shown here is derived from an EMBL/GenBank/DDBJ whole genome shotgun (WGS) entry which is preliminary data.</text>
</comment>
<feature type="binding site" evidence="2">
    <location>
        <position position="274"/>
    </location>
    <ligand>
        <name>FAD</name>
        <dbReference type="ChEBI" id="CHEBI:57692"/>
    </ligand>
</feature>
<evidence type="ECO:0000313" key="7">
    <source>
        <dbReference type="Proteomes" id="UP000481858"/>
    </source>
</evidence>
<dbReference type="PANTHER" id="PTHR11552">
    <property type="entry name" value="GLUCOSE-METHANOL-CHOLINE GMC OXIDOREDUCTASE"/>
    <property type="match status" value="1"/>
</dbReference>
<dbReference type="AlphaFoldDB" id="A0A7C8IU33"/>
<comment type="cofactor">
    <cofactor evidence="2">
        <name>FAD</name>
        <dbReference type="ChEBI" id="CHEBI:57692"/>
    </cofactor>
</comment>
<evidence type="ECO:0000256" key="3">
    <source>
        <dbReference type="SAM" id="SignalP"/>
    </source>
</evidence>
<reference evidence="6 7" key="1">
    <citation type="submission" date="2019-12" db="EMBL/GenBank/DDBJ databases">
        <title>Draft genome sequence of the ascomycete Xylaria multiplex DSM 110363.</title>
        <authorList>
            <person name="Buettner E."/>
            <person name="Kellner H."/>
        </authorList>
    </citation>
    <scope>NUCLEOTIDE SEQUENCE [LARGE SCALE GENOMIC DNA]</scope>
    <source>
        <strain evidence="6 7">DSM 110363</strain>
    </source>
</reference>
<feature type="domain" description="Glucose-methanol-choline oxidoreductase C-terminal" evidence="5">
    <location>
        <begin position="474"/>
        <end position="628"/>
    </location>
</feature>
<dbReference type="SUPFAM" id="SSF51905">
    <property type="entry name" value="FAD/NAD(P)-binding domain"/>
    <property type="match status" value="1"/>
</dbReference>
<keyword evidence="7" id="KW-1185">Reference proteome</keyword>
<dbReference type="GO" id="GO:0016614">
    <property type="term" value="F:oxidoreductase activity, acting on CH-OH group of donors"/>
    <property type="evidence" value="ECO:0007669"/>
    <property type="project" value="InterPro"/>
</dbReference>
<dbReference type="SUPFAM" id="SSF54373">
    <property type="entry name" value="FAD-linked reductases, C-terminal domain"/>
    <property type="match status" value="1"/>
</dbReference>
<evidence type="ECO:0000256" key="2">
    <source>
        <dbReference type="PIRSR" id="PIRSR000137-2"/>
    </source>
</evidence>
<dbReference type="Proteomes" id="UP000481858">
    <property type="component" value="Unassembled WGS sequence"/>
</dbReference>
<dbReference type="EMBL" id="WUBL01000057">
    <property type="protein sequence ID" value="KAF2968044.1"/>
    <property type="molecule type" value="Genomic_DNA"/>
</dbReference>